<name>A0ABX7BE73_9PROT</name>
<accession>A0ABX7BE73</accession>
<sequence length="160" mass="17668">MQRVLEHLRKDLGKRHAGSPRRGEDPQALRFHAMGRNGNWAVVMTVDEPCPERADDVLDIVSTLPLTVSRRQRAAVGELVACLNALADDGRFEGPDASGRVHCRGLHRIPADAVPSSLRLLVERHIALVDRHLPSFFAVVAGGQTPTEAVSQLERMRRFA</sequence>
<keyword evidence="2" id="KW-1185">Reference proteome</keyword>
<reference evidence="1" key="1">
    <citation type="submission" date="2021-02" db="EMBL/GenBank/DDBJ databases">
        <title>Skermanella TT6 skin isolate.</title>
        <authorList>
            <person name="Lee K."/>
            <person name="Ganzorig M."/>
        </authorList>
    </citation>
    <scope>NUCLEOTIDE SEQUENCE</scope>
    <source>
        <strain evidence="1">TT6</strain>
    </source>
</reference>
<dbReference type="Proteomes" id="UP000595197">
    <property type="component" value="Chromosome"/>
</dbReference>
<evidence type="ECO:0000313" key="1">
    <source>
        <dbReference type="EMBL" id="QQP91890.1"/>
    </source>
</evidence>
<dbReference type="RefSeq" id="WP_201080279.1">
    <property type="nucleotide sequence ID" value="NZ_CP067420.1"/>
</dbReference>
<evidence type="ECO:0000313" key="2">
    <source>
        <dbReference type="Proteomes" id="UP000595197"/>
    </source>
</evidence>
<dbReference type="EMBL" id="CP067420">
    <property type="protein sequence ID" value="QQP91890.1"/>
    <property type="molecule type" value="Genomic_DNA"/>
</dbReference>
<protein>
    <submittedName>
        <fullName evidence="1">Uncharacterized protein</fullName>
    </submittedName>
</protein>
<gene>
    <name evidence="1" type="ORF">IGS68_12085</name>
</gene>
<proteinExistence type="predicted"/>
<organism evidence="1 2">
    <name type="scientific">Skermanella cutis</name>
    <dbReference type="NCBI Taxonomy" id="2775420"/>
    <lineage>
        <taxon>Bacteria</taxon>
        <taxon>Pseudomonadati</taxon>
        <taxon>Pseudomonadota</taxon>
        <taxon>Alphaproteobacteria</taxon>
        <taxon>Rhodospirillales</taxon>
        <taxon>Azospirillaceae</taxon>
        <taxon>Skermanella</taxon>
    </lineage>
</organism>